<dbReference type="EMBL" id="CACVBM020001232">
    <property type="protein sequence ID" value="CAA7040706.1"/>
    <property type="molecule type" value="Genomic_DNA"/>
</dbReference>
<gene>
    <name evidence="2" type="ORF">MERR_LOCUS27941</name>
</gene>
<keyword evidence="3" id="KW-1185">Reference proteome</keyword>
<feature type="compositionally biased region" description="Polar residues" evidence="1">
    <location>
        <begin position="28"/>
        <end position="43"/>
    </location>
</feature>
<accession>A0A6D2JLP6</accession>
<sequence length="95" mass="10461">MSLNKQLSNRKGRSNNIQALQKGKPSMVTHQAKNQSTSNQQGHLPSFPPGFPPMPYPTKPRLGYEGYAPTTPSRASQRFTGNEPQVAGINSNWSH</sequence>
<proteinExistence type="predicted"/>
<reference evidence="2" key="1">
    <citation type="submission" date="2020-01" db="EMBL/GenBank/DDBJ databases">
        <authorList>
            <person name="Mishra B."/>
        </authorList>
    </citation>
    <scope>NUCLEOTIDE SEQUENCE [LARGE SCALE GENOMIC DNA]</scope>
</reference>
<dbReference type="AlphaFoldDB" id="A0A6D2JLP6"/>
<feature type="region of interest" description="Disordered" evidence="1">
    <location>
        <begin position="1"/>
        <end position="95"/>
    </location>
</feature>
<dbReference type="Proteomes" id="UP000467841">
    <property type="component" value="Unassembled WGS sequence"/>
</dbReference>
<feature type="compositionally biased region" description="Polar residues" evidence="1">
    <location>
        <begin position="70"/>
        <end position="95"/>
    </location>
</feature>
<name>A0A6D2JLP6_9BRAS</name>
<comment type="caution">
    <text evidence="2">The sequence shown here is derived from an EMBL/GenBank/DDBJ whole genome shotgun (WGS) entry which is preliminary data.</text>
</comment>
<evidence type="ECO:0000313" key="2">
    <source>
        <dbReference type="EMBL" id="CAA7040706.1"/>
    </source>
</evidence>
<organism evidence="2 3">
    <name type="scientific">Microthlaspi erraticum</name>
    <dbReference type="NCBI Taxonomy" id="1685480"/>
    <lineage>
        <taxon>Eukaryota</taxon>
        <taxon>Viridiplantae</taxon>
        <taxon>Streptophyta</taxon>
        <taxon>Embryophyta</taxon>
        <taxon>Tracheophyta</taxon>
        <taxon>Spermatophyta</taxon>
        <taxon>Magnoliopsida</taxon>
        <taxon>eudicotyledons</taxon>
        <taxon>Gunneridae</taxon>
        <taxon>Pentapetalae</taxon>
        <taxon>rosids</taxon>
        <taxon>malvids</taxon>
        <taxon>Brassicales</taxon>
        <taxon>Brassicaceae</taxon>
        <taxon>Coluteocarpeae</taxon>
        <taxon>Microthlaspi</taxon>
    </lineage>
</organism>
<evidence type="ECO:0000313" key="3">
    <source>
        <dbReference type="Proteomes" id="UP000467841"/>
    </source>
</evidence>
<protein>
    <submittedName>
        <fullName evidence="2">Uncharacterized protein</fullName>
    </submittedName>
</protein>
<evidence type="ECO:0000256" key="1">
    <source>
        <dbReference type="SAM" id="MobiDB-lite"/>
    </source>
</evidence>
<feature type="compositionally biased region" description="Pro residues" evidence="1">
    <location>
        <begin position="46"/>
        <end position="58"/>
    </location>
</feature>